<dbReference type="OrthoDB" id="1401519at2"/>
<evidence type="ECO:0000313" key="2">
    <source>
        <dbReference type="Proteomes" id="UP000232883"/>
    </source>
</evidence>
<gene>
    <name evidence="1" type="ORF">CWM47_10285</name>
</gene>
<proteinExistence type="predicted"/>
<evidence type="ECO:0000313" key="1">
    <source>
        <dbReference type="EMBL" id="AUD02174.1"/>
    </source>
</evidence>
<dbReference type="Gene3D" id="2.60.120.430">
    <property type="entry name" value="Galactose-binding lectin"/>
    <property type="match status" value="1"/>
</dbReference>
<keyword evidence="2" id="KW-1185">Reference proteome</keyword>
<dbReference type="AlphaFoldDB" id="A0A2K8YX71"/>
<evidence type="ECO:0008006" key="3">
    <source>
        <dbReference type="Google" id="ProtNLM"/>
    </source>
</evidence>
<protein>
    <recommendedName>
        <fullName evidence="3">Lipoprotein</fullName>
    </recommendedName>
</protein>
<reference evidence="1 2" key="1">
    <citation type="submission" date="2017-11" db="EMBL/GenBank/DDBJ databases">
        <title>Taxonomic description and genome sequences of Spirosoma HA7 sp. nov., isolated from pollen microhabitat of Corylus avellana.</title>
        <authorList>
            <person name="Ambika Manirajan B."/>
            <person name="Suarez C."/>
            <person name="Ratering S."/>
            <person name="Geissler-Plaum R."/>
            <person name="Cardinale M."/>
            <person name="Sylvia S."/>
        </authorList>
    </citation>
    <scope>NUCLEOTIDE SEQUENCE [LARGE SCALE GENOMIC DNA]</scope>
    <source>
        <strain evidence="1 2">HA7</strain>
    </source>
</reference>
<dbReference type="PROSITE" id="PS51257">
    <property type="entry name" value="PROKAR_LIPOPROTEIN"/>
    <property type="match status" value="1"/>
</dbReference>
<organism evidence="1 2">
    <name type="scientific">Spirosoma pollinicola</name>
    <dbReference type="NCBI Taxonomy" id="2057025"/>
    <lineage>
        <taxon>Bacteria</taxon>
        <taxon>Pseudomonadati</taxon>
        <taxon>Bacteroidota</taxon>
        <taxon>Cytophagia</taxon>
        <taxon>Cytophagales</taxon>
        <taxon>Cytophagaceae</taxon>
        <taxon>Spirosoma</taxon>
    </lineage>
</organism>
<dbReference type="RefSeq" id="WP_100987893.1">
    <property type="nucleotide sequence ID" value="NZ_CP025096.1"/>
</dbReference>
<dbReference type="EMBL" id="CP025096">
    <property type="protein sequence ID" value="AUD02174.1"/>
    <property type="molecule type" value="Genomic_DNA"/>
</dbReference>
<dbReference type="Proteomes" id="UP000232883">
    <property type="component" value="Chromosome"/>
</dbReference>
<dbReference type="KEGG" id="spir:CWM47_10285"/>
<name>A0A2K8YX71_9BACT</name>
<accession>A0A2K8YX71</accession>
<sequence length="336" mass="36826">MNTFKILTLIGVCSIGWFSILSCSDNNKDSFSNDLAHDLISTFNIGSGKKEAQITDVLTYSNPNKGIIATIGGADPTEIPFIKDGLSDGFHQRGMIQLSAYNSVFGQFSNQQLHLNRTAHIVPNTTNWIDYLFFHIWGVIVNDSGDPIKVNYAFRCDNSSDLNPFDLNTIKLVDGQIQEGHDLYDVQLHTHTKIQASVKTSSTHTSRSWLGRIWDSLTGGVSISETVEVNSSSNITPIKLLAGDHLSLQANGQIKLGMFAGTGGPDGIDDGYESYSKIPSFKHGALIGRIGYGEWFLVGSEHELDVQTEGTLYLVVNDTDLGNNQGSYTVQCQIKR</sequence>